<dbReference type="AlphaFoldDB" id="A0A0A9AG48"/>
<proteinExistence type="predicted"/>
<evidence type="ECO:0000313" key="2">
    <source>
        <dbReference type="EMBL" id="JAD46072.1"/>
    </source>
</evidence>
<name>A0A0A9AG48_ARUDO</name>
<feature type="chain" id="PRO_5002043856" evidence="1">
    <location>
        <begin position="24"/>
        <end position="66"/>
    </location>
</feature>
<sequence length="66" mass="7428">MRVGCLAGNWLKINGLFTVLVEANCFGICCHPFQRTKGFTMRNTMMSCGYRHCKQQLEISLIGDLA</sequence>
<accession>A0A0A9AG48</accession>
<dbReference type="EMBL" id="GBRH01251823">
    <property type="protein sequence ID" value="JAD46072.1"/>
    <property type="molecule type" value="Transcribed_RNA"/>
</dbReference>
<feature type="signal peptide" evidence="1">
    <location>
        <begin position="1"/>
        <end position="23"/>
    </location>
</feature>
<protein>
    <submittedName>
        <fullName evidence="2">Uncharacterized protein</fullName>
    </submittedName>
</protein>
<keyword evidence="1" id="KW-0732">Signal</keyword>
<reference evidence="2" key="1">
    <citation type="submission" date="2014-09" db="EMBL/GenBank/DDBJ databases">
        <authorList>
            <person name="Magalhaes I.L.F."/>
            <person name="Oliveira U."/>
            <person name="Santos F.R."/>
            <person name="Vidigal T.H.D.A."/>
            <person name="Brescovit A.D."/>
            <person name="Santos A.J."/>
        </authorList>
    </citation>
    <scope>NUCLEOTIDE SEQUENCE</scope>
    <source>
        <tissue evidence="2">Shoot tissue taken approximately 20 cm above the soil surface</tissue>
    </source>
</reference>
<organism evidence="2">
    <name type="scientific">Arundo donax</name>
    <name type="common">Giant reed</name>
    <name type="synonym">Donax arundinaceus</name>
    <dbReference type="NCBI Taxonomy" id="35708"/>
    <lineage>
        <taxon>Eukaryota</taxon>
        <taxon>Viridiplantae</taxon>
        <taxon>Streptophyta</taxon>
        <taxon>Embryophyta</taxon>
        <taxon>Tracheophyta</taxon>
        <taxon>Spermatophyta</taxon>
        <taxon>Magnoliopsida</taxon>
        <taxon>Liliopsida</taxon>
        <taxon>Poales</taxon>
        <taxon>Poaceae</taxon>
        <taxon>PACMAD clade</taxon>
        <taxon>Arundinoideae</taxon>
        <taxon>Arundineae</taxon>
        <taxon>Arundo</taxon>
    </lineage>
</organism>
<evidence type="ECO:0000256" key="1">
    <source>
        <dbReference type="SAM" id="SignalP"/>
    </source>
</evidence>
<reference evidence="2" key="2">
    <citation type="journal article" date="2015" name="Data Brief">
        <title>Shoot transcriptome of the giant reed, Arundo donax.</title>
        <authorList>
            <person name="Barrero R.A."/>
            <person name="Guerrero F.D."/>
            <person name="Moolhuijzen P."/>
            <person name="Goolsby J.A."/>
            <person name="Tidwell J."/>
            <person name="Bellgard S.E."/>
            <person name="Bellgard M.I."/>
        </authorList>
    </citation>
    <scope>NUCLEOTIDE SEQUENCE</scope>
    <source>
        <tissue evidence="2">Shoot tissue taken approximately 20 cm above the soil surface</tissue>
    </source>
</reference>